<dbReference type="EMBL" id="ALBS01000326">
    <property type="protein sequence ID" value="EJT45457.1"/>
    <property type="molecule type" value="Genomic_DNA"/>
</dbReference>
<dbReference type="PANTHER" id="PTHR39460:SF1">
    <property type="entry name" value="C6 TRANSCRIPTION FACTOR"/>
    <property type="match status" value="1"/>
</dbReference>
<evidence type="ECO:0000259" key="3">
    <source>
        <dbReference type="Pfam" id="PF24855"/>
    </source>
</evidence>
<name>J6ERV6_TRIAS</name>
<dbReference type="KEGG" id="tasa:A1Q1_06073"/>
<proteinExistence type="predicted"/>
<organism evidence="4 5">
    <name type="scientific">Trichosporon asahii var. asahii (strain ATCC 90039 / CBS 2479 / JCM 2466 / KCTC 7840 / NBRC 103889/ NCYC 2677 / UAMH 7654)</name>
    <name type="common">Yeast</name>
    <dbReference type="NCBI Taxonomy" id="1186058"/>
    <lineage>
        <taxon>Eukaryota</taxon>
        <taxon>Fungi</taxon>
        <taxon>Dikarya</taxon>
        <taxon>Basidiomycota</taxon>
        <taxon>Agaricomycotina</taxon>
        <taxon>Tremellomycetes</taxon>
        <taxon>Trichosporonales</taxon>
        <taxon>Trichosporonaceae</taxon>
        <taxon>Trichosporon</taxon>
    </lineage>
</organism>
<evidence type="ECO:0000256" key="1">
    <source>
        <dbReference type="SAM" id="MobiDB-lite"/>
    </source>
</evidence>
<feature type="chain" id="PRO_5003787930" description="DUF7729 domain-containing protein" evidence="2">
    <location>
        <begin position="27"/>
        <end position="256"/>
    </location>
</feature>
<accession>J6ERV6</accession>
<dbReference type="VEuPathDB" id="FungiDB:A1Q1_06073"/>
<dbReference type="Proteomes" id="UP000002748">
    <property type="component" value="Unassembled WGS sequence"/>
</dbReference>
<dbReference type="PANTHER" id="PTHR39460">
    <property type="entry name" value="EXPRESSED PROTEIN"/>
    <property type="match status" value="1"/>
</dbReference>
<dbReference type="AlphaFoldDB" id="J6ERV6"/>
<feature type="region of interest" description="Disordered" evidence="1">
    <location>
        <begin position="80"/>
        <end position="106"/>
    </location>
</feature>
<dbReference type="GeneID" id="25989585"/>
<reference evidence="4 5" key="1">
    <citation type="journal article" date="2012" name="Eukaryot. Cell">
        <title>Draft genome sequence of CBS 2479, the standard type strain of Trichosporon asahii.</title>
        <authorList>
            <person name="Yang R.Y."/>
            <person name="Li H.T."/>
            <person name="Zhu H."/>
            <person name="Zhou G.P."/>
            <person name="Wang M."/>
            <person name="Wang L."/>
        </authorList>
    </citation>
    <scope>NUCLEOTIDE SEQUENCE [LARGE SCALE GENOMIC DNA]</scope>
    <source>
        <strain evidence="5">ATCC 90039 / CBS 2479 / JCM 2466 / KCTC 7840 / NCYC 2677 / UAMH 7654</strain>
    </source>
</reference>
<dbReference type="Pfam" id="PF24855">
    <property type="entry name" value="DUF7729"/>
    <property type="match status" value="1"/>
</dbReference>
<evidence type="ECO:0000256" key="2">
    <source>
        <dbReference type="SAM" id="SignalP"/>
    </source>
</evidence>
<dbReference type="InterPro" id="IPR056146">
    <property type="entry name" value="DUF7729"/>
</dbReference>
<evidence type="ECO:0000313" key="5">
    <source>
        <dbReference type="Proteomes" id="UP000002748"/>
    </source>
</evidence>
<sequence length="256" mass="27290">MRLPTLALATWLVIGIGFLSSISAHAHRSVSPRQNDGDDGRNNVSPTVSSLDAVLPSASLRGGVDSSILLSITTSSNQARATSNLPKAPASPPSSPPPNAPQPFDTSMSYALPTECLGFLLGMISNPNFISCLPFSLLLTTSSGFNSRIQAAAQTHNYTYLNDLIAYTGSPQPSADTCDGYMTDFAKDLRRKQNCGSDQSNTGVVMQARRGLGNYHVMRTAATLVHPETGVYCYIDALASSKPDDLYLWKLPSGNM</sequence>
<protein>
    <recommendedName>
        <fullName evidence="3">DUF7729 domain-containing protein</fullName>
    </recommendedName>
</protein>
<feature type="domain" description="DUF7729" evidence="3">
    <location>
        <begin position="100"/>
        <end position="254"/>
    </location>
</feature>
<feature type="signal peptide" evidence="2">
    <location>
        <begin position="1"/>
        <end position="26"/>
    </location>
</feature>
<dbReference type="RefSeq" id="XP_014176757.1">
    <property type="nucleotide sequence ID" value="XM_014321282.1"/>
</dbReference>
<feature type="region of interest" description="Disordered" evidence="1">
    <location>
        <begin position="28"/>
        <end position="48"/>
    </location>
</feature>
<feature type="compositionally biased region" description="Pro residues" evidence="1">
    <location>
        <begin position="89"/>
        <end position="101"/>
    </location>
</feature>
<dbReference type="HOGENOM" id="CLU_1086610_0_0_1"/>
<evidence type="ECO:0000313" key="4">
    <source>
        <dbReference type="EMBL" id="EJT45457.1"/>
    </source>
</evidence>
<comment type="caution">
    <text evidence="4">The sequence shown here is derived from an EMBL/GenBank/DDBJ whole genome shotgun (WGS) entry which is preliminary data.</text>
</comment>
<gene>
    <name evidence="4" type="ORF">A1Q1_06073</name>
</gene>
<dbReference type="OrthoDB" id="2564812at2759"/>
<keyword evidence="2" id="KW-0732">Signal</keyword>